<protein>
    <recommendedName>
        <fullName evidence="4">Cadherin domain-containing protein</fullName>
    </recommendedName>
</protein>
<reference evidence="2" key="1">
    <citation type="submission" date="2022-08" db="UniProtKB">
        <authorList>
            <consortium name="EnsemblMetazoa"/>
        </authorList>
    </citation>
    <scope>IDENTIFICATION</scope>
    <source>
        <strain evidence="2">05x7-T-G4-1.051#20</strain>
    </source>
</reference>
<dbReference type="EnsemblMetazoa" id="G18407.2">
    <property type="protein sequence ID" value="G18407.2:cds"/>
    <property type="gene ID" value="G18407"/>
</dbReference>
<evidence type="ECO:0008006" key="4">
    <source>
        <dbReference type="Google" id="ProtNLM"/>
    </source>
</evidence>
<sequence length="190" mass="21579">GLRTTTSTSLLSNFTVSNRLVTQSISTEITNLRDATLITIVKEDLFFKNNFVISLLGIFVLFFCIFVLTYVFFKCCRKRSIDNKMTMSEWKAQYQSLSPGIMELENTVQPAHYRVSDSAYLSPAYLNPVSNRYENTETISLHANDVSNSFVVEVMTSGQIRATDQMYTINGPNMSLEDQSDNVYNEILTI</sequence>
<dbReference type="AlphaFoldDB" id="A0A8W8JGM1"/>
<evidence type="ECO:0000313" key="2">
    <source>
        <dbReference type="EnsemblMetazoa" id="G18407.2:cds"/>
    </source>
</evidence>
<evidence type="ECO:0000256" key="1">
    <source>
        <dbReference type="SAM" id="Phobius"/>
    </source>
</evidence>
<proteinExistence type="predicted"/>
<keyword evidence="1" id="KW-0812">Transmembrane</keyword>
<keyword evidence="1" id="KW-1133">Transmembrane helix</keyword>
<keyword evidence="3" id="KW-1185">Reference proteome</keyword>
<organism evidence="2 3">
    <name type="scientific">Magallana gigas</name>
    <name type="common">Pacific oyster</name>
    <name type="synonym">Crassostrea gigas</name>
    <dbReference type="NCBI Taxonomy" id="29159"/>
    <lineage>
        <taxon>Eukaryota</taxon>
        <taxon>Metazoa</taxon>
        <taxon>Spiralia</taxon>
        <taxon>Lophotrochozoa</taxon>
        <taxon>Mollusca</taxon>
        <taxon>Bivalvia</taxon>
        <taxon>Autobranchia</taxon>
        <taxon>Pteriomorphia</taxon>
        <taxon>Ostreida</taxon>
        <taxon>Ostreoidea</taxon>
        <taxon>Ostreidae</taxon>
        <taxon>Magallana</taxon>
    </lineage>
</organism>
<evidence type="ECO:0000313" key="3">
    <source>
        <dbReference type="Proteomes" id="UP000005408"/>
    </source>
</evidence>
<dbReference type="Proteomes" id="UP000005408">
    <property type="component" value="Unassembled WGS sequence"/>
</dbReference>
<accession>A0A8W8JGM1</accession>
<feature type="transmembrane region" description="Helical" evidence="1">
    <location>
        <begin position="51"/>
        <end position="73"/>
    </location>
</feature>
<keyword evidence="1" id="KW-0472">Membrane</keyword>
<name>A0A8W8JGM1_MAGGI</name>